<accession>A0ACB9GL03</accession>
<reference evidence="1 2" key="2">
    <citation type="journal article" date="2022" name="Mol. Ecol. Resour.">
        <title>The genomes of chicory, endive, great burdock and yacon provide insights into Asteraceae paleo-polyploidization history and plant inulin production.</title>
        <authorList>
            <person name="Fan W."/>
            <person name="Wang S."/>
            <person name="Wang H."/>
            <person name="Wang A."/>
            <person name="Jiang F."/>
            <person name="Liu H."/>
            <person name="Zhao H."/>
            <person name="Xu D."/>
            <person name="Zhang Y."/>
        </authorList>
    </citation>
    <scope>NUCLEOTIDE SEQUENCE [LARGE SCALE GENOMIC DNA]</scope>
    <source>
        <strain evidence="2">cv. Yunnan</strain>
        <tissue evidence="1">Leaves</tissue>
    </source>
</reference>
<name>A0ACB9GL03_9ASTR</name>
<protein>
    <submittedName>
        <fullName evidence="1">Uncharacterized protein</fullName>
    </submittedName>
</protein>
<dbReference type="Proteomes" id="UP001056120">
    <property type="component" value="Linkage Group LG14"/>
</dbReference>
<proteinExistence type="predicted"/>
<comment type="caution">
    <text evidence="1">The sequence shown here is derived from an EMBL/GenBank/DDBJ whole genome shotgun (WGS) entry which is preliminary data.</text>
</comment>
<sequence length="421" mass="47592">MDGMTTLFPSSSYGTNRAARTVKSLLTFKTLDFPIPSCFMILKRLLLFLFIFLYTFYENWLPTPSCTVVPGANNQEQVEDDLKVMMVADLMLSGHETGSGYLDLHFKHFYFSRFFRKAFEFLKPDMLIVLGDLSSQGSELSQRKWSHVVQEFHSLLGPFLDLPYHVVPGDRDIGECSRLNDLSANKMFRSFPGLDTAGCGAFDIGNVNFVSLNSVALVCGNNDLRFSVEKALERERIELQTENEHVANVINESSEIKVPKYEFSWRENTMLSGSGPVLLLHFPLHQTTNNVHDENYGSIRGRADPLKKRQTVGDGPYELSQTLPSNATEYIFHALRPRMIFSAHTQTFSDHIHPDGTREIVVPAMSWDAGKNPAFVDVTFRRNGTTAIVSHCKLAGKLHVLLLYISLFFVFILIVQTSLRS</sequence>
<reference evidence="2" key="1">
    <citation type="journal article" date="2022" name="Mol. Ecol. Resour.">
        <title>The genomes of chicory, endive, great burdock and yacon provide insights into Asteraceae palaeo-polyploidization history and plant inulin production.</title>
        <authorList>
            <person name="Fan W."/>
            <person name="Wang S."/>
            <person name="Wang H."/>
            <person name="Wang A."/>
            <person name="Jiang F."/>
            <person name="Liu H."/>
            <person name="Zhao H."/>
            <person name="Xu D."/>
            <person name="Zhang Y."/>
        </authorList>
    </citation>
    <scope>NUCLEOTIDE SEQUENCE [LARGE SCALE GENOMIC DNA]</scope>
    <source>
        <strain evidence="2">cv. Yunnan</strain>
    </source>
</reference>
<dbReference type="EMBL" id="CM042031">
    <property type="protein sequence ID" value="KAI3783876.1"/>
    <property type="molecule type" value="Genomic_DNA"/>
</dbReference>
<gene>
    <name evidence="1" type="ORF">L1987_42965</name>
</gene>
<evidence type="ECO:0000313" key="2">
    <source>
        <dbReference type="Proteomes" id="UP001056120"/>
    </source>
</evidence>
<keyword evidence="2" id="KW-1185">Reference proteome</keyword>
<evidence type="ECO:0000313" key="1">
    <source>
        <dbReference type="EMBL" id="KAI3783876.1"/>
    </source>
</evidence>
<organism evidence="1 2">
    <name type="scientific">Smallanthus sonchifolius</name>
    <dbReference type="NCBI Taxonomy" id="185202"/>
    <lineage>
        <taxon>Eukaryota</taxon>
        <taxon>Viridiplantae</taxon>
        <taxon>Streptophyta</taxon>
        <taxon>Embryophyta</taxon>
        <taxon>Tracheophyta</taxon>
        <taxon>Spermatophyta</taxon>
        <taxon>Magnoliopsida</taxon>
        <taxon>eudicotyledons</taxon>
        <taxon>Gunneridae</taxon>
        <taxon>Pentapetalae</taxon>
        <taxon>asterids</taxon>
        <taxon>campanulids</taxon>
        <taxon>Asterales</taxon>
        <taxon>Asteraceae</taxon>
        <taxon>Asteroideae</taxon>
        <taxon>Heliantheae alliance</taxon>
        <taxon>Millerieae</taxon>
        <taxon>Smallanthus</taxon>
    </lineage>
</organism>